<name>A0A8J5EEY5_ZINOF</name>
<evidence type="ECO:0000259" key="1">
    <source>
        <dbReference type="Pfam" id="PF14383"/>
    </source>
</evidence>
<sequence>MVGVLQFFDFGQTSSSRKLLALNRHNSGLEPPRNSLEVPPMNTCHNFQLVHEDIQCSSYYKEDVCQQSHTKKLIAVERLHRTKDQHNRPSVVARLMGMESLPSDTKPTIHPKELNDHKRLRKKANFVSSSRQPSFMTKPIEHPKNLFPCDIKRDFNPHSGIYEIDKPLPREHPQEELLQKFKKEFEAWQVSKVQELKHDPLHRRYMNTLSQGSLNNEKVSRYHVPSARSVIDHDEQANFLEYEESVSNIDDNGVTKHDASTTVFDYGQSMCVSPGRIVILKPNLEVNDGIEESCLCSPLMLKKQTNMHDFLEQVKERLIVEMQGKPRAEITTRWTEHEIFVSEALADSEQISSKTFKRNGGPVSTGDKIATVQAKSTSSYRNEIQFRGKSSPGFISMNATKSSEKMENVLKDETERDSILIFRQKPITYLSNKEAEKETFGTMHHFLNKENANLSYLEKRKALNVSKSFRRDQTHAFDDESESPKNLTRSYSAPVSGTEFRKLLLEDRNVLTAAHIHRTHETSDNNIIEQRKAKKDGFNIRNRVSSLRQNLMLKSKIFGKRRQLMDQSLEDEIFFMTAIETTPSVLMNIAFEQANILSK</sequence>
<dbReference type="InterPro" id="IPR032795">
    <property type="entry name" value="DUF3741-assoc"/>
</dbReference>
<dbReference type="PANTHER" id="PTHR40836:SF4">
    <property type="entry name" value="RB1-INDUCIBLE COILED-COIL PROTEIN"/>
    <property type="match status" value="1"/>
</dbReference>
<dbReference type="Proteomes" id="UP000734854">
    <property type="component" value="Unassembled WGS sequence"/>
</dbReference>
<accession>A0A8J5EEY5</accession>
<evidence type="ECO:0000313" key="2">
    <source>
        <dbReference type="EMBL" id="KAG6474982.1"/>
    </source>
</evidence>
<feature type="domain" description="DUF3741" evidence="1">
    <location>
        <begin position="89"/>
        <end position="104"/>
    </location>
</feature>
<keyword evidence="3" id="KW-1185">Reference proteome</keyword>
<dbReference type="AlphaFoldDB" id="A0A8J5EEY5"/>
<dbReference type="EMBL" id="JACMSC010000018">
    <property type="protein sequence ID" value="KAG6474982.1"/>
    <property type="molecule type" value="Genomic_DNA"/>
</dbReference>
<evidence type="ECO:0000313" key="3">
    <source>
        <dbReference type="Proteomes" id="UP000734854"/>
    </source>
</evidence>
<reference evidence="2 3" key="1">
    <citation type="submission" date="2020-08" db="EMBL/GenBank/DDBJ databases">
        <title>Plant Genome Project.</title>
        <authorList>
            <person name="Zhang R.-G."/>
        </authorList>
    </citation>
    <scope>NUCLEOTIDE SEQUENCE [LARGE SCALE GENOMIC DNA]</scope>
    <source>
        <tissue evidence="2">Rhizome</tissue>
    </source>
</reference>
<proteinExistence type="predicted"/>
<dbReference type="Pfam" id="PF14383">
    <property type="entry name" value="VARLMGL"/>
    <property type="match status" value="1"/>
</dbReference>
<comment type="caution">
    <text evidence="2">The sequence shown here is derived from an EMBL/GenBank/DDBJ whole genome shotgun (WGS) entry which is preliminary data.</text>
</comment>
<protein>
    <recommendedName>
        <fullName evidence="1">DUF3741 domain-containing protein</fullName>
    </recommendedName>
</protein>
<gene>
    <name evidence="2" type="ORF">ZIOFF_064199</name>
</gene>
<dbReference type="PANTHER" id="PTHR40836">
    <property type="entry name" value="RB1-INDUCIBLE COILED-COIL PROTEIN"/>
    <property type="match status" value="1"/>
</dbReference>
<organism evidence="2 3">
    <name type="scientific">Zingiber officinale</name>
    <name type="common">Ginger</name>
    <name type="synonym">Amomum zingiber</name>
    <dbReference type="NCBI Taxonomy" id="94328"/>
    <lineage>
        <taxon>Eukaryota</taxon>
        <taxon>Viridiplantae</taxon>
        <taxon>Streptophyta</taxon>
        <taxon>Embryophyta</taxon>
        <taxon>Tracheophyta</taxon>
        <taxon>Spermatophyta</taxon>
        <taxon>Magnoliopsida</taxon>
        <taxon>Liliopsida</taxon>
        <taxon>Zingiberales</taxon>
        <taxon>Zingiberaceae</taxon>
        <taxon>Zingiber</taxon>
    </lineage>
</organism>